<dbReference type="PRINTS" id="PR00455">
    <property type="entry name" value="HTHTETR"/>
</dbReference>
<gene>
    <name evidence="6" type="ORF">HY730_04600</name>
</gene>
<dbReference type="SUPFAM" id="SSF48498">
    <property type="entry name" value="Tetracyclin repressor-like, C-terminal domain"/>
    <property type="match status" value="1"/>
</dbReference>
<dbReference type="Pfam" id="PF16925">
    <property type="entry name" value="TetR_C_13"/>
    <property type="match status" value="1"/>
</dbReference>
<evidence type="ECO:0000259" key="5">
    <source>
        <dbReference type="PROSITE" id="PS50977"/>
    </source>
</evidence>
<dbReference type="PROSITE" id="PS50977">
    <property type="entry name" value="HTH_TETR_2"/>
    <property type="match status" value="1"/>
</dbReference>
<name>A0A933GLN2_UNCTE</name>
<protein>
    <submittedName>
        <fullName evidence="6">TetR/AcrR family transcriptional regulator</fullName>
    </submittedName>
</protein>
<dbReference type="InterPro" id="IPR001647">
    <property type="entry name" value="HTH_TetR"/>
</dbReference>
<evidence type="ECO:0000256" key="1">
    <source>
        <dbReference type="ARBA" id="ARBA00023015"/>
    </source>
</evidence>
<sequence length="195" mass="21860">MNGKTKGEITRARVLETARALINAKGFNNTSINDIIEATGVKKGNLYFHFNGKEELGLAILEEAKSDFFLFLSKSLKGQGPLERLFSFFDAVFAKHKEMNFVGGCLFGNTALEMSDKNCRFSDCIHEVFSEWTAIIADLLMEAREAGELKLKMSPELLAKHIVATIEGGIMFSRVSKHEDDLRDCLNSMRILLEM</sequence>
<keyword evidence="2 4" id="KW-0238">DNA-binding</keyword>
<dbReference type="PANTHER" id="PTHR47506:SF3">
    <property type="entry name" value="HTH-TYPE TRANSCRIPTIONAL REGULATOR LMRA"/>
    <property type="match status" value="1"/>
</dbReference>
<dbReference type="SUPFAM" id="SSF46689">
    <property type="entry name" value="Homeodomain-like"/>
    <property type="match status" value="1"/>
</dbReference>
<dbReference type="InterPro" id="IPR009057">
    <property type="entry name" value="Homeodomain-like_sf"/>
</dbReference>
<dbReference type="PANTHER" id="PTHR47506">
    <property type="entry name" value="TRANSCRIPTIONAL REGULATORY PROTEIN"/>
    <property type="match status" value="1"/>
</dbReference>
<evidence type="ECO:0000313" key="7">
    <source>
        <dbReference type="Proteomes" id="UP000772181"/>
    </source>
</evidence>
<reference evidence="6" key="1">
    <citation type="submission" date="2020-07" db="EMBL/GenBank/DDBJ databases">
        <title>Huge and variable diversity of episymbiotic CPR bacteria and DPANN archaea in groundwater ecosystems.</title>
        <authorList>
            <person name="He C.Y."/>
            <person name="Keren R."/>
            <person name="Whittaker M."/>
            <person name="Farag I.F."/>
            <person name="Doudna J."/>
            <person name="Cate J.H.D."/>
            <person name="Banfield J.F."/>
        </authorList>
    </citation>
    <scope>NUCLEOTIDE SEQUENCE</scope>
    <source>
        <strain evidence="6">NC_groundwater_1482_Ag_S-0.65um_47_24</strain>
    </source>
</reference>
<dbReference type="AlphaFoldDB" id="A0A933GLN2"/>
<feature type="domain" description="HTH tetR-type" evidence="5">
    <location>
        <begin position="8"/>
        <end position="68"/>
    </location>
</feature>
<organism evidence="6 7">
    <name type="scientific">Tectimicrobiota bacterium</name>
    <dbReference type="NCBI Taxonomy" id="2528274"/>
    <lineage>
        <taxon>Bacteria</taxon>
        <taxon>Pseudomonadati</taxon>
        <taxon>Nitrospinota/Tectimicrobiota group</taxon>
        <taxon>Candidatus Tectimicrobiota</taxon>
    </lineage>
</organism>
<dbReference type="Pfam" id="PF00440">
    <property type="entry name" value="TetR_N"/>
    <property type="match status" value="1"/>
</dbReference>
<accession>A0A933GLN2</accession>
<dbReference type="Proteomes" id="UP000772181">
    <property type="component" value="Unassembled WGS sequence"/>
</dbReference>
<evidence type="ECO:0000256" key="4">
    <source>
        <dbReference type="PROSITE-ProRule" id="PRU00335"/>
    </source>
</evidence>
<evidence type="ECO:0000256" key="2">
    <source>
        <dbReference type="ARBA" id="ARBA00023125"/>
    </source>
</evidence>
<dbReference type="GO" id="GO:0003677">
    <property type="term" value="F:DNA binding"/>
    <property type="evidence" value="ECO:0007669"/>
    <property type="project" value="UniProtKB-UniRule"/>
</dbReference>
<comment type="caution">
    <text evidence="6">The sequence shown here is derived from an EMBL/GenBank/DDBJ whole genome shotgun (WGS) entry which is preliminary data.</text>
</comment>
<evidence type="ECO:0000313" key="6">
    <source>
        <dbReference type="EMBL" id="MBI4595643.1"/>
    </source>
</evidence>
<proteinExistence type="predicted"/>
<evidence type="ECO:0000256" key="3">
    <source>
        <dbReference type="ARBA" id="ARBA00023163"/>
    </source>
</evidence>
<keyword evidence="1" id="KW-0805">Transcription regulation</keyword>
<keyword evidence="3" id="KW-0804">Transcription</keyword>
<dbReference type="InterPro" id="IPR011075">
    <property type="entry name" value="TetR_C"/>
</dbReference>
<dbReference type="InterPro" id="IPR036271">
    <property type="entry name" value="Tet_transcr_reg_TetR-rel_C_sf"/>
</dbReference>
<dbReference type="Gene3D" id="1.10.357.10">
    <property type="entry name" value="Tetracycline Repressor, domain 2"/>
    <property type="match status" value="1"/>
</dbReference>
<dbReference type="EMBL" id="JACQWF010000210">
    <property type="protein sequence ID" value="MBI4595643.1"/>
    <property type="molecule type" value="Genomic_DNA"/>
</dbReference>
<feature type="DNA-binding region" description="H-T-H motif" evidence="4">
    <location>
        <begin position="31"/>
        <end position="50"/>
    </location>
</feature>